<feature type="domain" description="Carboxymuconolactone decarboxylase-like" evidence="2">
    <location>
        <begin position="18"/>
        <end position="98"/>
    </location>
</feature>
<dbReference type="GO" id="GO:0051920">
    <property type="term" value="F:peroxiredoxin activity"/>
    <property type="evidence" value="ECO:0007669"/>
    <property type="project" value="InterPro"/>
</dbReference>
<dbReference type="InterPro" id="IPR003779">
    <property type="entry name" value="CMD-like"/>
</dbReference>
<keyword evidence="1" id="KW-0812">Transmembrane</keyword>
<proteinExistence type="predicted"/>
<feature type="transmembrane region" description="Helical" evidence="1">
    <location>
        <begin position="76"/>
        <end position="100"/>
    </location>
</feature>
<evidence type="ECO:0000259" key="2">
    <source>
        <dbReference type="Pfam" id="PF02627"/>
    </source>
</evidence>
<dbReference type="Gene3D" id="1.20.1290.10">
    <property type="entry name" value="AhpD-like"/>
    <property type="match status" value="1"/>
</dbReference>
<gene>
    <name evidence="3" type="ORF">HGMM_F07F07C30</name>
</gene>
<keyword evidence="1" id="KW-0472">Membrane</keyword>
<organism evidence="3">
    <name type="scientific">uncultured Acidobacteriota bacterium</name>
    <dbReference type="NCBI Taxonomy" id="171953"/>
    <lineage>
        <taxon>Bacteria</taxon>
        <taxon>Pseudomonadati</taxon>
        <taxon>Acidobacteriota</taxon>
        <taxon>environmental samples</taxon>
    </lineage>
</organism>
<accession>H5SBT3</accession>
<name>H5SBT3_9BACT</name>
<dbReference type="Pfam" id="PF02627">
    <property type="entry name" value="CMD"/>
    <property type="match status" value="1"/>
</dbReference>
<dbReference type="InterPro" id="IPR029032">
    <property type="entry name" value="AhpD-like"/>
</dbReference>
<sequence length="108" mass="11773">MANKELPEVLQEFATKYPQVWEAYNRLGEATAQAGPLDERTQRLVKLAIAIGAGREGAVHSHARRALKAGITPEELIHVGLLAITTIGWSGAFAAITWIMDVLPKERA</sequence>
<dbReference type="PANTHER" id="PTHR33930">
    <property type="entry name" value="ALKYL HYDROPEROXIDE REDUCTASE AHPD"/>
    <property type="match status" value="1"/>
</dbReference>
<reference evidence="3" key="2">
    <citation type="journal article" date="2012" name="PLoS ONE">
        <title>A Deeply Branching Thermophilic Bacterium with an Ancient Acetyl-CoA Pathway Dominates a Subsurface Ecosystem.</title>
        <authorList>
            <person name="Takami H."/>
            <person name="Noguchi H."/>
            <person name="Takaki Y."/>
            <person name="Uchiyama I."/>
            <person name="Toyoda A."/>
            <person name="Nishi S."/>
            <person name="Chee G.-J."/>
            <person name="Arai W."/>
            <person name="Nunoura T."/>
            <person name="Itoh T."/>
            <person name="Hattori M."/>
            <person name="Takai K."/>
        </authorList>
    </citation>
    <scope>NUCLEOTIDE SEQUENCE</scope>
</reference>
<dbReference type="AlphaFoldDB" id="H5SBT3"/>
<evidence type="ECO:0000313" key="3">
    <source>
        <dbReference type="EMBL" id="BAL53619.1"/>
    </source>
</evidence>
<dbReference type="PANTHER" id="PTHR33930:SF2">
    <property type="entry name" value="BLR3452 PROTEIN"/>
    <property type="match status" value="1"/>
</dbReference>
<protein>
    <submittedName>
        <fullName evidence="3">Carboxymuconolactone decarboxylase</fullName>
    </submittedName>
</protein>
<reference evidence="3" key="1">
    <citation type="journal article" date="2005" name="Environ. Microbiol.">
        <title>Genetic and functional properties of uncultivated thermophilic crenarchaeotes from a subsurface gold mine as revealed by analysis of genome fragments.</title>
        <authorList>
            <person name="Nunoura T."/>
            <person name="Hirayama H."/>
            <person name="Takami H."/>
            <person name="Oida H."/>
            <person name="Nishi S."/>
            <person name="Shimamura S."/>
            <person name="Suzuki Y."/>
            <person name="Inagaki F."/>
            <person name="Takai K."/>
            <person name="Nealson K.H."/>
            <person name="Horikoshi K."/>
        </authorList>
    </citation>
    <scope>NUCLEOTIDE SEQUENCE</scope>
</reference>
<keyword evidence="1" id="KW-1133">Transmembrane helix</keyword>
<dbReference type="SUPFAM" id="SSF69118">
    <property type="entry name" value="AhpD-like"/>
    <property type="match status" value="1"/>
</dbReference>
<evidence type="ECO:0000256" key="1">
    <source>
        <dbReference type="SAM" id="Phobius"/>
    </source>
</evidence>
<dbReference type="EMBL" id="AP011662">
    <property type="protein sequence ID" value="BAL53619.1"/>
    <property type="molecule type" value="Genomic_DNA"/>
</dbReference>